<accession>A0A9P1IW08</accession>
<dbReference type="OrthoDB" id="413402at2759"/>
<protein>
    <submittedName>
        <fullName evidence="5">Uncharacterized protein</fullName>
    </submittedName>
</protein>
<evidence type="ECO:0000259" key="3">
    <source>
        <dbReference type="Pfam" id="PF10223"/>
    </source>
</evidence>
<dbReference type="Pfam" id="PF25161">
    <property type="entry name" value="Menorin_C"/>
    <property type="match status" value="1"/>
</dbReference>
<keyword evidence="6" id="KW-1185">Reference proteome</keyword>
<dbReference type="GO" id="GO:0005615">
    <property type="term" value="C:extracellular space"/>
    <property type="evidence" value="ECO:0007669"/>
    <property type="project" value="TreeGrafter"/>
</dbReference>
<evidence type="ECO:0000259" key="4">
    <source>
        <dbReference type="Pfam" id="PF25161"/>
    </source>
</evidence>
<feature type="signal peptide" evidence="2">
    <location>
        <begin position="1"/>
        <end position="21"/>
    </location>
</feature>
<reference evidence="5" key="1">
    <citation type="submission" date="2022-11" db="EMBL/GenBank/DDBJ databases">
        <authorList>
            <person name="Kikuchi T."/>
        </authorList>
    </citation>
    <scope>NUCLEOTIDE SEQUENCE</scope>
    <source>
        <strain evidence="5">PS1010</strain>
    </source>
</reference>
<dbReference type="PANTHER" id="PTHR21184">
    <property type="entry name" value="MENORIN (DENDRITIC BRANCHING PROTEIN)"/>
    <property type="match status" value="1"/>
</dbReference>
<feature type="chain" id="PRO_5040237103" evidence="2">
    <location>
        <begin position="22"/>
        <end position="808"/>
    </location>
</feature>
<comment type="similarity">
    <text evidence="1">Belongs to the menorin family.</text>
</comment>
<dbReference type="InterPro" id="IPR057489">
    <property type="entry name" value="Menorin_C"/>
</dbReference>
<dbReference type="EMBL" id="CANHGI010000005">
    <property type="protein sequence ID" value="CAI5451244.1"/>
    <property type="molecule type" value="Genomic_DNA"/>
</dbReference>
<evidence type="ECO:0000313" key="5">
    <source>
        <dbReference type="EMBL" id="CAI5451244.1"/>
    </source>
</evidence>
<comment type="caution">
    <text evidence="5">The sequence shown here is derived from an EMBL/GenBank/DDBJ whole genome shotgun (WGS) entry which is preliminary data.</text>
</comment>
<feature type="domain" description="Menorin C-terminal" evidence="4">
    <location>
        <begin position="318"/>
        <end position="513"/>
    </location>
</feature>
<feature type="domain" description="Menorin-like" evidence="3">
    <location>
        <begin position="46"/>
        <end position="295"/>
    </location>
</feature>
<evidence type="ECO:0000256" key="2">
    <source>
        <dbReference type="SAM" id="SignalP"/>
    </source>
</evidence>
<organism evidence="5 6">
    <name type="scientific">Caenorhabditis angaria</name>
    <dbReference type="NCBI Taxonomy" id="860376"/>
    <lineage>
        <taxon>Eukaryota</taxon>
        <taxon>Metazoa</taxon>
        <taxon>Ecdysozoa</taxon>
        <taxon>Nematoda</taxon>
        <taxon>Chromadorea</taxon>
        <taxon>Rhabditida</taxon>
        <taxon>Rhabditina</taxon>
        <taxon>Rhabditomorpha</taxon>
        <taxon>Rhabditoidea</taxon>
        <taxon>Rhabditidae</taxon>
        <taxon>Peloderinae</taxon>
        <taxon>Caenorhabditis</taxon>
    </lineage>
</organism>
<dbReference type="Pfam" id="PF10223">
    <property type="entry name" value="Menorin_N"/>
    <property type="match status" value="1"/>
</dbReference>
<gene>
    <name evidence="5" type="ORF">CAMP_LOCUS13881</name>
</gene>
<dbReference type="PANTHER" id="PTHR21184:SF6">
    <property type="entry name" value="CONSERVED PLASMA MEMBRANE PROTEIN"/>
    <property type="match status" value="1"/>
</dbReference>
<name>A0A9P1IW08_9PELO</name>
<proteinExistence type="inferred from homology"/>
<dbReference type="InterPro" id="IPR019356">
    <property type="entry name" value="Menorin_dom"/>
</dbReference>
<sequence>MTINNFYILILFGFLAIFGECREPGREMRATRMSVVDFWKNETKGDGLNIRVAHGVNSWPDLVDQLHEPFLNKSMMIEGDVFMQAHRRPRHRAVPVMKKADTKLADRITFKEWLREVATMHKAIKINFRSNEVVRPVLQDLYASQADPTSPILQYPVILHANVFRSPRSVETEVDPSTFVEKTKDLFPDATLSLGWTKQSDFSHLHPKYKRLSWRQLFHILEYISRLDQPVMLSIRLSVAAHSKDQLLWLLGMDQSISLLLWSDADDHIQNWQPIMDLRKSTTKNRILYDLDPKHRKILQTETNEPVENSNNFDLKEWRAVEFSSSSSELSTVVRSEKGPAFLGAPTALLLSQMSPPMFPAKQRVQGKVHFLPKKSVKSLNVDENTGVAVYLMDKVQDIDSPRIRNSLEVFIGFDGSVKLINGVKSSKVKSVSRQSIGQLPESECYDFEIIDMGFKIAADVWESECGTSEKRQKRHLRLELETPFEKNRYLRNVVVAKKGDPAIDFLLEELHHSSSSNISYIGSKTTTTTTTTTTPKPKLSLGKEVLIPPAEKNEGSAVTIPLNSPPTTTTVRTNPKTTVRVSTITPRRVVGDERVATTTINPRFTLGPKTLPSSDRHSSSGCPNRIDAFTSAPDHDYAFYDKTVYIIDNNRIRESVPISQQFPNGPQNSVNGASFDVERQVLILIEDKEVYGYKLEGGSWKLQSVFPKTLPSSIPFTPNAAVRWHNKHQLLLSNGGKFALYDQYWNKSLTSGRTDSYFENLPDRVKGISEWINGRAYVFTQSLVFEYQEEKKSTVGEGKPLGDFWRC</sequence>
<dbReference type="AlphaFoldDB" id="A0A9P1IW08"/>
<evidence type="ECO:0000313" key="6">
    <source>
        <dbReference type="Proteomes" id="UP001152747"/>
    </source>
</evidence>
<keyword evidence="2" id="KW-0732">Signal</keyword>
<dbReference type="InterPro" id="IPR036375">
    <property type="entry name" value="Hemopexin-like_dom_sf"/>
</dbReference>
<dbReference type="Gene3D" id="2.110.10.10">
    <property type="entry name" value="Hemopexin-like domain"/>
    <property type="match status" value="1"/>
</dbReference>
<dbReference type="Proteomes" id="UP001152747">
    <property type="component" value="Unassembled WGS sequence"/>
</dbReference>
<dbReference type="SUPFAM" id="SSF50923">
    <property type="entry name" value="Hemopexin-like domain"/>
    <property type="match status" value="1"/>
</dbReference>
<evidence type="ECO:0000256" key="1">
    <source>
        <dbReference type="ARBA" id="ARBA00044953"/>
    </source>
</evidence>